<gene>
    <name evidence="1" type="ORF">HID58_059397</name>
</gene>
<name>A0ABQ7ZSV1_BRANA</name>
<dbReference type="EMBL" id="JAGKQM010000014">
    <property type="protein sequence ID" value="KAH0883301.1"/>
    <property type="molecule type" value="Genomic_DNA"/>
</dbReference>
<keyword evidence="2" id="KW-1185">Reference proteome</keyword>
<protein>
    <submittedName>
        <fullName evidence="1">Uncharacterized protein</fullName>
    </submittedName>
</protein>
<organism evidence="1 2">
    <name type="scientific">Brassica napus</name>
    <name type="common">Rape</name>
    <dbReference type="NCBI Taxonomy" id="3708"/>
    <lineage>
        <taxon>Eukaryota</taxon>
        <taxon>Viridiplantae</taxon>
        <taxon>Streptophyta</taxon>
        <taxon>Embryophyta</taxon>
        <taxon>Tracheophyta</taxon>
        <taxon>Spermatophyta</taxon>
        <taxon>Magnoliopsida</taxon>
        <taxon>eudicotyledons</taxon>
        <taxon>Gunneridae</taxon>
        <taxon>Pentapetalae</taxon>
        <taxon>rosids</taxon>
        <taxon>malvids</taxon>
        <taxon>Brassicales</taxon>
        <taxon>Brassicaceae</taxon>
        <taxon>Brassiceae</taxon>
        <taxon>Brassica</taxon>
    </lineage>
</organism>
<comment type="caution">
    <text evidence="1">The sequence shown here is derived from an EMBL/GenBank/DDBJ whole genome shotgun (WGS) entry which is preliminary data.</text>
</comment>
<dbReference type="Proteomes" id="UP000824890">
    <property type="component" value="Unassembled WGS sequence"/>
</dbReference>
<proteinExistence type="predicted"/>
<accession>A0ABQ7ZSV1</accession>
<reference evidence="1 2" key="1">
    <citation type="submission" date="2021-05" db="EMBL/GenBank/DDBJ databases">
        <title>Genome Assembly of Synthetic Allotetraploid Brassica napus Reveals Homoeologous Exchanges between Subgenomes.</title>
        <authorList>
            <person name="Davis J.T."/>
        </authorList>
    </citation>
    <scope>NUCLEOTIDE SEQUENCE [LARGE SCALE GENOMIC DNA]</scope>
    <source>
        <strain evidence="2">cv. Da-Ae</strain>
        <tissue evidence="1">Seedling</tissue>
    </source>
</reference>
<evidence type="ECO:0000313" key="1">
    <source>
        <dbReference type="EMBL" id="KAH0883301.1"/>
    </source>
</evidence>
<evidence type="ECO:0000313" key="2">
    <source>
        <dbReference type="Proteomes" id="UP000824890"/>
    </source>
</evidence>
<sequence length="61" mass="7314">MNIYVTIKYEDYRGLKTIKYVFYGAFAHVFQDLWNSTDAYFWQMIGEKPDNVPEIDALKKK</sequence>